<keyword evidence="6" id="KW-0067">ATP-binding</keyword>
<keyword evidence="3" id="KW-0677">Repeat</keyword>
<dbReference type="eggNOG" id="KOG4658">
    <property type="taxonomic scope" value="Eukaryota"/>
</dbReference>
<feature type="domain" description="Reverse transcriptase zinc-binding" evidence="9">
    <location>
        <begin position="1709"/>
        <end position="1776"/>
    </location>
</feature>
<proteinExistence type="inferred from homology"/>
<dbReference type="PANTHER" id="PTHR36766:SF61">
    <property type="entry name" value="NB-ARC DOMAIN DISEASE RESISTANCE PROTEIN"/>
    <property type="match status" value="1"/>
</dbReference>
<feature type="domain" description="R13L1/DRL21-like LRR repeat region" evidence="11">
    <location>
        <begin position="1159"/>
        <end position="1293"/>
    </location>
</feature>
<keyword evidence="4" id="KW-0547">Nucleotide-binding</keyword>
<dbReference type="InterPro" id="IPR026960">
    <property type="entry name" value="RVT-Znf"/>
</dbReference>
<dbReference type="Gene3D" id="3.40.50.300">
    <property type="entry name" value="P-loop containing nucleotide triphosphate hydrolases"/>
    <property type="match status" value="1"/>
</dbReference>
<dbReference type="Gene3D" id="3.80.10.10">
    <property type="entry name" value="Ribonuclease Inhibitor"/>
    <property type="match status" value="5"/>
</dbReference>
<evidence type="ECO:0000259" key="8">
    <source>
        <dbReference type="Pfam" id="PF00931"/>
    </source>
</evidence>
<dbReference type="GO" id="GO:0006952">
    <property type="term" value="P:defense response"/>
    <property type="evidence" value="ECO:0007669"/>
    <property type="project" value="UniProtKB-KW"/>
</dbReference>
<evidence type="ECO:0000256" key="5">
    <source>
        <dbReference type="ARBA" id="ARBA00022821"/>
    </source>
</evidence>
<dbReference type="PANTHER" id="PTHR36766">
    <property type="entry name" value="PLANT BROAD-SPECTRUM MILDEW RESISTANCE PROTEIN RPW8"/>
    <property type="match status" value="1"/>
</dbReference>
<dbReference type="Gene3D" id="1.20.5.4130">
    <property type="match status" value="1"/>
</dbReference>
<keyword evidence="5" id="KW-0611">Plant defense</keyword>
<evidence type="ECO:0000259" key="10">
    <source>
        <dbReference type="Pfam" id="PF18052"/>
    </source>
</evidence>
<evidence type="ECO:0000256" key="6">
    <source>
        <dbReference type="ARBA" id="ARBA00022840"/>
    </source>
</evidence>
<evidence type="ECO:0000259" key="9">
    <source>
        <dbReference type="Pfam" id="PF13966"/>
    </source>
</evidence>
<protein>
    <recommendedName>
        <fullName evidence="14">Reverse transcriptase zinc-binding domain-containing protein</fullName>
    </recommendedName>
</protein>
<dbReference type="InterPro" id="IPR056789">
    <property type="entry name" value="LRR_R13L1-DRL21"/>
</dbReference>
<keyword evidence="13" id="KW-1185">Reference proteome</keyword>
<feature type="domain" description="NB-ARC" evidence="8">
    <location>
        <begin position="126"/>
        <end position="293"/>
    </location>
</feature>
<dbReference type="Pfam" id="PF13966">
    <property type="entry name" value="zf-RVT"/>
    <property type="match status" value="1"/>
</dbReference>
<dbReference type="InterPro" id="IPR027417">
    <property type="entry name" value="P-loop_NTPase"/>
</dbReference>
<comment type="similarity">
    <text evidence="1">Belongs to the disease resistance NB-LRR family.</text>
</comment>
<accession>A0A0E0DQW0</accession>
<dbReference type="FunFam" id="3.40.50.300:FF:001091">
    <property type="entry name" value="Probable disease resistance protein At1g61300"/>
    <property type="match status" value="1"/>
</dbReference>
<dbReference type="GO" id="GO:0043531">
    <property type="term" value="F:ADP binding"/>
    <property type="evidence" value="ECO:0007669"/>
    <property type="project" value="InterPro"/>
</dbReference>
<dbReference type="InterPro" id="IPR032675">
    <property type="entry name" value="LRR_dom_sf"/>
</dbReference>
<evidence type="ECO:0008006" key="14">
    <source>
        <dbReference type="Google" id="ProtNLM"/>
    </source>
</evidence>
<feature type="region of interest" description="Disordered" evidence="7">
    <location>
        <begin position="1095"/>
        <end position="1123"/>
    </location>
</feature>
<dbReference type="Proteomes" id="UP000008021">
    <property type="component" value="Chromosome 5"/>
</dbReference>
<evidence type="ECO:0000256" key="3">
    <source>
        <dbReference type="ARBA" id="ARBA00022737"/>
    </source>
</evidence>
<reference evidence="12" key="2">
    <citation type="submission" date="2018-05" db="EMBL/GenBank/DDBJ databases">
        <title>OmerRS3 (Oryza meridionalis Reference Sequence Version 3).</title>
        <authorList>
            <person name="Zhang J."/>
            <person name="Kudrna D."/>
            <person name="Lee S."/>
            <person name="Talag J."/>
            <person name="Welchert J."/>
            <person name="Wing R.A."/>
        </authorList>
    </citation>
    <scope>NUCLEOTIDE SEQUENCE [LARGE SCALE GENOMIC DNA]</scope>
    <source>
        <strain evidence="12">cv. OR44</strain>
    </source>
</reference>
<reference evidence="12" key="1">
    <citation type="submission" date="2015-04" db="UniProtKB">
        <authorList>
            <consortium name="EnsemblPlants"/>
        </authorList>
    </citation>
    <scope>IDENTIFICATION</scope>
</reference>
<dbReference type="HOGENOM" id="CLU_231789_0_0_1"/>
<dbReference type="GO" id="GO:0051707">
    <property type="term" value="P:response to other organism"/>
    <property type="evidence" value="ECO:0007669"/>
    <property type="project" value="UniProtKB-ARBA"/>
</dbReference>
<feature type="domain" description="R13L1/DRL21-like LRR repeat region" evidence="11">
    <location>
        <begin position="485"/>
        <end position="615"/>
    </location>
</feature>
<evidence type="ECO:0000256" key="2">
    <source>
        <dbReference type="ARBA" id="ARBA00022614"/>
    </source>
</evidence>
<evidence type="ECO:0000256" key="7">
    <source>
        <dbReference type="SAM" id="MobiDB-lite"/>
    </source>
</evidence>
<dbReference type="SMART" id="SM00369">
    <property type="entry name" value="LRR_TYP"/>
    <property type="match status" value="4"/>
</dbReference>
<dbReference type="Pfam" id="PF18052">
    <property type="entry name" value="Rx_N"/>
    <property type="match status" value="1"/>
</dbReference>
<organism evidence="12">
    <name type="scientific">Oryza meridionalis</name>
    <dbReference type="NCBI Taxonomy" id="40149"/>
    <lineage>
        <taxon>Eukaryota</taxon>
        <taxon>Viridiplantae</taxon>
        <taxon>Streptophyta</taxon>
        <taxon>Embryophyta</taxon>
        <taxon>Tracheophyta</taxon>
        <taxon>Spermatophyta</taxon>
        <taxon>Magnoliopsida</taxon>
        <taxon>Liliopsida</taxon>
        <taxon>Poales</taxon>
        <taxon>Poaceae</taxon>
        <taxon>BOP clade</taxon>
        <taxon>Oryzoideae</taxon>
        <taxon>Oryzeae</taxon>
        <taxon>Oryzinae</taxon>
        <taxon>Oryza</taxon>
    </lineage>
</organism>
<evidence type="ECO:0000259" key="11">
    <source>
        <dbReference type="Pfam" id="PF25019"/>
    </source>
</evidence>
<name>A0A0E0DQW0_9ORYZ</name>
<dbReference type="Pfam" id="PF25019">
    <property type="entry name" value="LRR_R13L1-DRL21"/>
    <property type="match status" value="2"/>
</dbReference>
<feature type="domain" description="Disease resistance N-terminal" evidence="10">
    <location>
        <begin position="10"/>
        <end position="93"/>
    </location>
</feature>
<dbReference type="STRING" id="40149.A0A0E0DQW0"/>
<evidence type="ECO:0000256" key="1">
    <source>
        <dbReference type="ARBA" id="ARBA00008894"/>
    </source>
</evidence>
<evidence type="ECO:0000256" key="4">
    <source>
        <dbReference type="ARBA" id="ARBA00022741"/>
    </source>
</evidence>
<dbReference type="SUPFAM" id="SSF52540">
    <property type="entry name" value="P-loop containing nucleoside triphosphate hydrolases"/>
    <property type="match status" value="1"/>
</dbReference>
<dbReference type="SUPFAM" id="SSF52058">
    <property type="entry name" value="L domain-like"/>
    <property type="match status" value="2"/>
</dbReference>
<sequence length="1917" mass="215114">MAELLSALLPALLKKAGESLSTEFSFIGGIERHRSELYTLFLAINQVIADAEEQAPKKPVVKSWITKLKLAACDADDALDELQYEALRSEALRSGHKINSGPMNVDQRITHSYVDRDEVIGRDKDRDVIIHTLLSAKTNEFLVLPIVGIGGLGKTTLAKLVFNDEKVKAHFQKHIWVCVLEEFNVPRIIKSIIDTAIGNDCGLKNDNLELLQQRLREELSRKKFLLVLDDIWNEDELKWETLRALFGSCGMGSAVLVTTRNSKVASVMGTVHPFDLEGLSSEHSWDLFDKKVFGPDLVESPKLVEIVCLSGDECFTLLDLAEMKKIPKNVHHMVFPHPYKIDFVMHHCRIIRSIFALRDSPVHHVKVLEFKKSTCRVIGLKILWNVRLSVEPAFMKHLRYLDLSGSGIKELPEGTSALYNLQTLMLNRCGMLNKLPEDMKYMTSLRHVYLDRCSSLRSMPVGIRHLIDLRTLTRYVVRNDSGCGIEELKYLKLGGKLHIFNLNEVIDPLNAREANIEHKQNLQELALCWRASTRRTFEDGQLYQDEEILGALKPPNGLKVLKLRQYMGIEYPTWMEDGVTLQNIVKLSLTDSIKCIKLPPVWHLPFLEVLKLKRMRSLKYLCSNFSRDNGCGHNLVVFPKLKLLSLVNMGSLENWQDHDVEQAMPITFPTLDAMKICGCPKLTTLPNVPLLKSLSVVGNKILLGVATKLTDLSYLYLGASQGRSLRVRTLYYEQHGELQVQGNTDPKEHIFADHLLPWGSLTKLHLQGFSTLAPQDMQNRSGPMMSVQNMDLTSCDCFIQYDRMQSPLWFWKSFACLGHLHINYCDSLSFWPHEELQSLTSLKKLFIRNCKNFTGVQPARLSARPSTDKGPCNLECLQIDRCPNLVVFPTNFSCLRILDITDSNVLEGLPEGLGCQGTLTTLAILGCPSLSSLPASIRCLSNLTSLELASNNSVTALPEGMQNLTALKRLHISCPGIKALPEGLQQRLHGLERFSIRDCPDLARRCKRGGDYWDKVKDIPNLVLTGRILSAPTTPTRWERRRCGGIVVGVGASGWAREGDWVRNGWAEAAGCGGGWVRNGGGGNSAGFGVSRQIRRSGPLPGRRRHPRRRGREMAGGGKGGAAATALRRVAHPSAVLQIRARGEVGTGTAWRPAGGGVAELKDLKLGGKLHIRGLEVTNPLDAKEANLESKQNLHELAVRWCSPSFARSPVNFADEDSQLSCAEEVLNALKPPNKLKVLNLKGYMGSRFPTWMEDGVTLPNIVKLSLAGCKMCVKLPPVWQLPFLEVLRLKQMNRLKYLCSKFSDKECGHQILAFPKLKLLSLYQMESLEQWQDLEHGVEQVRPVTFPELDAMEVIDCPNLTFLPNVPMLKLLSVTGNKVLLNLALSITNLSYLYLGASPGSSWRARTLCYSYDGGREGSTDTKEEHILPKHLLSWGSLTKLHLQGFNTPAPENVKSRSGHMMSVQGLVLASCDCFIQHEGLQSPLWFWKSFGCLQRLEIRYCDSLTFWPEEEFRSLTSLEKLFIRNCKNFTGVPPGRLSARPSTDGGPCNLEYLQIDLCPNLMVFPTNFSCLRILVITYSNVLEGLPGGLGCHSTLTTLVILGCPSFSSLPASIRCLSNLKSLELASNNSLTSLPEGMQNLTALKTLHFIECPGITALPEGLQQRLHGLQIFTVEDCPALARRCRRGGDYWEKVKDIPDLRVTSRVPFQSEPIWKTFAPPRCRFFAWLVAKRRCWTADRLRSRGLPHPDRCVLCDQHEETIDHILVACPESRQLWWVVLSSIGLPQCLPLNEDSFYLWLCNSRLKVGAASRRGFDTIATLTAWTIWKERNNRVFNSQQRPWSEIARAMAAEATLWRLAHAALPHIQIWRPGVLKTYHESFAGDLELVPCKHEVVRGLRYDSLLLAGHDRIATMMCV</sequence>
<dbReference type="EnsemblPlants" id="OMERI05G12910.1">
    <property type="protein sequence ID" value="OMERI05G12910.1"/>
    <property type="gene ID" value="OMERI05G12910"/>
</dbReference>
<dbReference type="InterPro" id="IPR002182">
    <property type="entry name" value="NB-ARC"/>
</dbReference>
<evidence type="ECO:0000313" key="13">
    <source>
        <dbReference type="Proteomes" id="UP000008021"/>
    </source>
</evidence>
<dbReference type="GO" id="GO:0005524">
    <property type="term" value="F:ATP binding"/>
    <property type="evidence" value="ECO:0007669"/>
    <property type="project" value="UniProtKB-KW"/>
</dbReference>
<dbReference type="Gramene" id="OMERI05G12910.1">
    <property type="protein sequence ID" value="OMERI05G12910.1"/>
    <property type="gene ID" value="OMERI05G12910"/>
</dbReference>
<dbReference type="PRINTS" id="PR00364">
    <property type="entry name" value="DISEASERSIST"/>
</dbReference>
<dbReference type="InterPro" id="IPR041118">
    <property type="entry name" value="Rx_N"/>
</dbReference>
<keyword evidence="2" id="KW-0433">Leucine-rich repeat</keyword>
<dbReference type="InterPro" id="IPR003591">
    <property type="entry name" value="Leu-rich_rpt_typical-subtyp"/>
</dbReference>
<evidence type="ECO:0000313" key="12">
    <source>
        <dbReference type="EnsemblPlants" id="OMERI05G12910.1"/>
    </source>
</evidence>
<dbReference type="Pfam" id="PF00931">
    <property type="entry name" value="NB-ARC"/>
    <property type="match status" value="1"/>
</dbReference>
<dbReference type="SUPFAM" id="SSF52047">
    <property type="entry name" value="RNI-like"/>
    <property type="match status" value="1"/>
</dbReference>
<feature type="compositionally biased region" description="Basic residues" evidence="7">
    <location>
        <begin position="1102"/>
        <end position="1111"/>
    </location>
</feature>